<name>A0A2P7S223_9HYPH</name>
<keyword evidence="2" id="KW-1185">Reference proteome</keyword>
<dbReference type="InterPro" id="IPR039437">
    <property type="entry name" value="FrzH/put_lumazine-bd"/>
</dbReference>
<evidence type="ECO:0000313" key="2">
    <source>
        <dbReference type="Proteomes" id="UP000240653"/>
    </source>
</evidence>
<comment type="caution">
    <text evidence="1">The sequence shown here is derived from an EMBL/GenBank/DDBJ whole genome shotgun (WGS) entry which is preliminary data.</text>
</comment>
<evidence type="ECO:0000313" key="1">
    <source>
        <dbReference type="EMBL" id="PSJ56476.1"/>
    </source>
</evidence>
<protein>
    <recommendedName>
        <fullName evidence="3">Nuclear transport factor 2 family protein</fullName>
    </recommendedName>
</protein>
<sequence length="126" mass="13526">MASIGATMQNTSPQAVLQAYIDGSRDLDRAKLAGCFHPSAIMTGFLLDNAIVGTPELYLADIDRMVSRGVSNEGYEAHVEDLTVQGSVASATVVMSGLAGLNFNDFMHLVEEEGRWSIISKLFTTV</sequence>
<accession>A0A2P7S223</accession>
<dbReference type="InterPro" id="IPR032710">
    <property type="entry name" value="NTF2-like_dom_sf"/>
</dbReference>
<reference evidence="1 2" key="1">
    <citation type="submission" date="2018-03" db="EMBL/GenBank/DDBJ databases">
        <title>The draft genome of Mesorhizobium soli JCM 19897.</title>
        <authorList>
            <person name="Li L."/>
            <person name="Liu L."/>
            <person name="Liang L."/>
            <person name="Wang T."/>
            <person name="Zhang X."/>
        </authorList>
    </citation>
    <scope>NUCLEOTIDE SEQUENCE [LARGE SCALE GENOMIC DNA]</scope>
    <source>
        <strain evidence="1 2">JCM 19897</strain>
    </source>
</reference>
<dbReference type="Gene3D" id="3.10.450.50">
    <property type="match status" value="1"/>
</dbReference>
<organism evidence="1 2">
    <name type="scientific">Pseudaminobacter soli</name>
    <name type="common">ex Li et al. 2025</name>
    <dbReference type="NCBI Taxonomy" id="1295366"/>
    <lineage>
        <taxon>Bacteria</taxon>
        <taxon>Pseudomonadati</taxon>
        <taxon>Pseudomonadota</taxon>
        <taxon>Alphaproteobacteria</taxon>
        <taxon>Hyphomicrobiales</taxon>
        <taxon>Phyllobacteriaceae</taxon>
        <taxon>Pseudaminobacter</taxon>
    </lineage>
</organism>
<dbReference type="Proteomes" id="UP000240653">
    <property type="component" value="Unassembled WGS sequence"/>
</dbReference>
<dbReference type="AlphaFoldDB" id="A0A2P7S223"/>
<gene>
    <name evidence="1" type="ORF">C7I85_24675</name>
</gene>
<dbReference type="EMBL" id="PXYL01000018">
    <property type="protein sequence ID" value="PSJ56476.1"/>
    <property type="molecule type" value="Genomic_DNA"/>
</dbReference>
<dbReference type="OrthoDB" id="7451095at2"/>
<proteinExistence type="predicted"/>
<evidence type="ECO:0008006" key="3">
    <source>
        <dbReference type="Google" id="ProtNLM"/>
    </source>
</evidence>
<dbReference type="SUPFAM" id="SSF54427">
    <property type="entry name" value="NTF2-like"/>
    <property type="match status" value="1"/>
</dbReference>
<dbReference type="Pfam" id="PF12893">
    <property type="entry name" value="Lumazine_bd_2"/>
    <property type="match status" value="1"/>
</dbReference>